<dbReference type="InterPro" id="IPR022251">
    <property type="entry name" value="DUF3774_wound-induced"/>
</dbReference>
<reference evidence="1" key="1">
    <citation type="submission" date="2023-10" db="EMBL/GenBank/DDBJ databases">
        <title>Chromosome-level genome of the transformable northern wattle, Acacia crassicarpa.</title>
        <authorList>
            <person name="Massaro I."/>
            <person name="Sinha N.R."/>
            <person name="Poethig S."/>
            <person name="Leichty A.R."/>
        </authorList>
    </citation>
    <scope>NUCLEOTIDE SEQUENCE</scope>
    <source>
        <strain evidence="1">Acra3RX</strain>
        <tissue evidence="1">Leaf</tissue>
    </source>
</reference>
<proteinExistence type="predicted"/>
<comment type="caution">
    <text evidence="1">The sequence shown here is derived from an EMBL/GenBank/DDBJ whole genome shotgun (WGS) entry which is preliminary data.</text>
</comment>
<evidence type="ECO:0000313" key="1">
    <source>
        <dbReference type="EMBL" id="KAK4286196.1"/>
    </source>
</evidence>
<gene>
    <name evidence="1" type="ORF">QN277_002787</name>
</gene>
<dbReference type="AlphaFoldDB" id="A0AAE1NBH0"/>
<keyword evidence="2" id="KW-1185">Reference proteome</keyword>
<evidence type="ECO:0000313" key="2">
    <source>
        <dbReference type="Proteomes" id="UP001293593"/>
    </source>
</evidence>
<organism evidence="1 2">
    <name type="scientific">Acacia crassicarpa</name>
    <name type="common">northern wattle</name>
    <dbReference type="NCBI Taxonomy" id="499986"/>
    <lineage>
        <taxon>Eukaryota</taxon>
        <taxon>Viridiplantae</taxon>
        <taxon>Streptophyta</taxon>
        <taxon>Embryophyta</taxon>
        <taxon>Tracheophyta</taxon>
        <taxon>Spermatophyta</taxon>
        <taxon>Magnoliopsida</taxon>
        <taxon>eudicotyledons</taxon>
        <taxon>Gunneridae</taxon>
        <taxon>Pentapetalae</taxon>
        <taxon>rosids</taxon>
        <taxon>fabids</taxon>
        <taxon>Fabales</taxon>
        <taxon>Fabaceae</taxon>
        <taxon>Caesalpinioideae</taxon>
        <taxon>mimosoid clade</taxon>
        <taxon>Acacieae</taxon>
        <taxon>Acacia</taxon>
    </lineage>
</organism>
<dbReference type="Proteomes" id="UP001293593">
    <property type="component" value="Unassembled WGS sequence"/>
</dbReference>
<name>A0AAE1NBH0_9FABA</name>
<protein>
    <submittedName>
        <fullName evidence="1">Uncharacterized protein</fullName>
    </submittedName>
</protein>
<dbReference type="Pfam" id="PF12609">
    <property type="entry name" value="DUF3774"/>
    <property type="match status" value="1"/>
</dbReference>
<sequence length="92" mass="10097">MSYLSRVWMAATVAVAQGHSDSGHTCKTGLMSIQQNRRRLFSAGDRSDLRPLAGMMGSNVPGVMENCDVDSQRSQADDSLRKVMYLNCWGQG</sequence>
<dbReference type="EMBL" id="JAWXYG010000001">
    <property type="protein sequence ID" value="KAK4286196.1"/>
    <property type="molecule type" value="Genomic_DNA"/>
</dbReference>
<dbReference type="PANTHER" id="PTHR33090">
    <property type="entry name" value="DUF3774 DOMAIN PROTEIN-RELATED"/>
    <property type="match status" value="1"/>
</dbReference>
<accession>A0AAE1NBH0</accession>